<comment type="subunit">
    <text evidence="19">Homodimer. The monomeric form is inactive while the homodimer is active.</text>
</comment>
<dbReference type="InterPro" id="IPR039866">
    <property type="entry name" value="CPQ"/>
</dbReference>
<keyword evidence="16" id="KW-0865">Zymogen</keyword>
<sequence>MKNYLLLSFLFIFTVPQFIDAQSISETSVDIEIVDQIIEEGIERSQVMEIASWLTDVYGPRLTNSPQMRNANEYTKTALEEMGLENAYLHQWGPFGKGWELNRFAMHANSPHSYFPVTAYPKAWSPGHEGPVEGEVLFLNVESVEELEQYRGELGDKFVMLDLPQESEPSWDPIATRISDERLLELANASEAVREQQENQREPNPEAAQRAELQYEIMKFLWEEKPLAILDYGYRGWYGQIAVGAASIPSAPGTPWGERPRVWDENVSDVVPQISLMREHYGRIFRMLEKDVPVEIELDMQVSFYDDDLYGYNTIAEIPGTDPDLKDEVVMLGAHLDSWHASTGAADNASGSAVMMEAVRILKELGVEPRRTIRIALWDGEEQGLNGSLEYVSDHFASAEGSWNQAEGIEEKEDYDNFSAYYNFDNGTGQIRGVYLQQNEDLRHLFKTWLKPFEEWSANTVTYNNTGSTDHIAFERVGLPGFQFIQDPIEYFTMTHHSNMDYYERLVEQDLQRSAVIIATFVYHTAMLDEKLPRK</sequence>
<dbReference type="GO" id="GO:0046872">
    <property type="term" value="F:metal ion binding"/>
    <property type="evidence" value="ECO:0007669"/>
    <property type="project" value="UniProtKB-KW"/>
</dbReference>
<accession>A0A2N0VJ25</accession>
<evidence type="ECO:0000256" key="17">
    <source>
        <dbReference type="ARBA" id="ARBA00023180"/>
    </source>
</evidence>
<evidence type="ECO:0000256" key="10">
    <source>
        <dbReference type="ARBA" id="ARBA00022729"/>
    </source>
</evidence>
<dbReference type="GO" id="GO:0070573">
    <property type="term" value="F:metallodipeptidase activity"/>
    <property type="evidence" value="ECO:0007669"/>
    <property type="project" value="InterPro"/>
</dbReference>
<evidence type="ECO:0000256" key="3">
    <source>
        <dbReference type="ARBA" id="ARBA00004555"/>
    </source>
</evidence>
<keyword evidence="18" id="KW-0458">Lysosome</keyword>
<dbReference type="Pfam" id="PF04389">
    <property type="entry name" value="Peptidase_M28"/>
    <property type="match status" value="1"/>
</dbReference>
<reference evidence="22 23" key="1">
    <citation type="submission" date="2017-11" db="EMBL/GenBank/DDBJ databases">
        <title>Rhodohalobacter 15182 sp. nov., isolated from a salt lake.</title>
        <authorList>
            <person name="Han S."/>
        </authorList>
    </citation>
    <scope>NUCLEOTIDE SEQUENCE [LARGE SCALE GENOMIC DNA]</scope>
    <source>
        <strain evidence="22 23">15182</strain>
    </source>
</reference>
<evidence type="ECO:0000313" key="23">
    <source>
        <dbReference type="Proteomes" id="UP000233398"/>
    </source>
</evidence>
<evidence type="ECO:0000256" key="19">
    <source>
        <dbReference type="ARBA" id="ARBA00025833"/>
    </source>
</evidence>
<dbReference type="SUPFAM" id="SSF53187">
    <property type="entry name" value="Zn-dependent exopeptidases"/>
    <property type="match status" value="1"/>
</dbReference>
<evidence type="ECO:0000256" key="20">
    <source>
        <dbReference type="ARBA" id="ARBA00033328"/>
    </source>
</evidence>
<keyword evidence="10" id="KW-0732">Signal</keyword>
<dbReference type="GO" id="GO:0005764">
    <property type="term" value="C:lysosome"/>
    <property type="evidence" value="ECO:0007669"/>
    <property type="project" value="UniProtKB-SubCell"/>
</dbReference>
<dbReference type="Proteomes" id="UP000233398">
    <property type="component" value="Unassembled WGS sequence"/>
</dbReference>
<dbReference type="Gene3D" id="3.40.630.10">
    <property type="entry name" value="Zn peptidases"/>
    <property type="match status" value="2"/>
</dbReference>
<keyword evidence="17" id="KW-0325">Glycoprotein</keyword>
<dbReference type="InterPro" id="IPR007484">
    <property type="entry name" value="Peptidase_M28"/>
</dbReference>
<dbReference type="PANTHER" id="PTHR12053:SF3">
    <property type="entry name" value="CARBOXYPEPTIDASE Q"/>
    <property type="match status" value="1"/>
</dbReference>
<evidence type="ECO:0000256" key="14">
    <source>
        <dbReference type="ARBA" id="ARBA00023034"/>
    </source>
</evidence>
<dbReference type="RefSeq" id="WP_101071485.1">
    <property type="nucleotide sequence ID" value="NZ_PISP01000001.1"/>
</dbReference>
<evidence type="ECO:0000256" key="15">
    <source>
        <dbReference type="ARBA" id="ARBA00023049"/>
    </source>
</evidence>
<dbReference type="GO" id="GO:0004180">
    <property type="term" value="F:carboxypeptidase activity"/>
    <property type="evidence" value="ECO:0007669"/>
    <property type="project" value="UniProtKB-KW"/>
</dbReference>
<comment type="caution">
    <text evidence="22">The sequence shown here is derived from an EMBL/GenBank/DDBJ whole genome shotgun (WGS) entry which is preliminary data.</text>
</comment>
<dbReference type="GO" id="GO:0006508">
    <property type="term" value="P:proteolysis"/>
    <property type="evidence" value="ECO:0007669"/>
    <property type="project" value="UniProtKB-KW"/>
</dbReference>
<comment type="subcellular location">
    <subcellularLocation>
        <location evidence="1">Endoplasmic reticulum</location>
    </subcellularLocation>
    <subcellularLocation>
        <location evidence="3">Golgi apparatus</location>
    </subcellularLocation>
    <subcellularLocation>
        <location evidence="2">Lysosome</location>
    </subcellularLocation>
    <subcellularLocation>
        <location evidence="4">Secreted</location>
    </subcellularLocation>
</comment>
<dbReference type="EMBL" id="PISP01000001">
    <property type="protein sequence ID" value="PKD44195.1"/>
    <property type="molecule type" value="Genomic_DNA"/>
</dbReference>
<keyword evidence="14" id="KW-0333">Golgi apparatus</keyword>
<dbReference type="GO" id="GO:0005576">
    <property type="term" value="C:extracellular region"/>
    <property type="evidence" value="ECO:0007669"/>
    <property type="project" value="UniProtKB-SubCell"/>
</dbReference>
<protein>
    <recommendedName>
        <fullName evidence="5">Carboxypeptidase Q</fullName>
    </recommendedName>
    <alternativeName>
        <fullName evidence="20">Plasma glutamate carboxypeptidase</fullName>
    </alternativeName>
</protein>
<keyword evidence="6" id="KW-0964">Secreted</keyword>
<keyword evidence="9" id="KW-0479">Metal-binding</keyword>
<keyword evidence="23" id="KW-1185">Reference proteome</keyword>
<organism evidence="22 23">
    <name type="scientific">Rhodohalobacter barkolensis</name>
    <dbReference type="NCBI Taxonomy" id="2053187"/>
    <lineage>
        <taxon>Bacteria</taxon>
        <taxon>Pseudomonadati</taxon>
        <taxon>Balneolota</taxon>
        <taxon>Balneolia</taxon>
        <taxon>Balneolales</taxon>
        <taxon>Balneolaceae</taxon>
        <taxon>Rhodohalobacter</taxon>
    </lineage>
</organism>
<evidence type="ECO:0000256" key="5">
    <source>
        <dbReference type="ARBA" id="ARBA00014116"/>
    </source>
</evidence>
<evidence type="ECO:0000256" key="8">
    <source>
        <dbReference type="ARBA" id="ARBA00022670"/>
    </source>
</evidence>
<evidence type="ECO:0000256" key="18">
    <source>
        <dbReference type="ARBA" id="ARBA00023228"/>
    </source>
</evidence>
<evidence type="ECO:0000256" key="2">
    <source>
        <dbReference type="ARBA" id="ARBA00004371"/>
    </source>
</evidence>
<keyword evidence="13" id="KW-0862">Zinc</keyword>
<evidence type="ECO:0000256" key="16">
    <source>
        <dbReference type="ARBA" id="ARBA00023145"/>
    </source>
</evidence>
<evidence type="ECO:0000256" key="11">
    <source>
        <dbReference type="ARBA" id="ARBA00022801"/>
    </source>
</evidence>
<keyword evidence="7" id="KW-0121">Carboxypeptidase</keyword>
<evidence type="ECO:0000313" key="22">
    <source>
        <dbReference type="EMBL" id="PKD44195.1"/>
    </source>
</evidence>
<evidence type="ECO:0000256" key="4">
    <source>
        <dbReference type="ARBA" id="ARBA00004613"/>
    </source>
</evidence>
<name>A0A2N0VJ25_9BACT</name>
<keyword evidence="8" id="KW-0645">Protease</keyword>
<feature type="domain" description="Peptidase M28" evidence="21">
    <location>
        <begin position="313"/>
        <end position="521"/>
    </location>
</feature>
<proteinExistence type="predicted"/>
<keyword evidence="11" id="KW-0378">Hydrolase</keyword>
<evidence type="ECO:0000259" key="21">
    <source>
        <dbReference type="Pfam" id="PF04389"/>
    </source>
</evidence>
<dbReference type="PANTHER" id="PTHR12053">
    <property type="entry name" value="PROTEASE FAMILY M28 PLASMA GLUTAMATE CARBOXYPEPTIDASE-RELATED"/>
    <property type="match status" value="1"/>
</dbReference>
<keyword evidence="15" id="KW-0482">Metalloprotease</keyword>
<dbReference type="OrthoDB" id="9769665at2"/>
<evidence type="ECO:0000256" key="7">
    <source>
        <dbReference type="ARBA" id="ARBA00022645"/>
    </source>
</evidence>
<evidence type="ECO:0000256" key="6">
    <source>
        <dbReference type="ARBA" id="ARBA00022525"/>
    </source>
</evidence>
<dbReference type="AlphaFoldDB" id="A0A2N0VJ25"/>
<evidence type="ECO:0000256" key="9">
    <source>
        <dbReference type="ARBA" id="ARBA00022723"/>
    </source>
</evidence>
<keyword evidence="12" id="KW-0256">Endoplasmic reticulum</keyword>
<gene>
    <name evidence="22" type="ORF">CWD77_01630</name>
</gene>
<evidence type="ECO:0000256" key="13">
    <source>
        <dbReference type="ARBA" id="ARBA00022833"/>
    </source>
</evidence>
<evidence type="ECO:0000256" key="1">
    <source>
        <dbReference type="ARBA" id="ARBA00004240"/>
    </source>
</evidence>
<evidence type="ECO:0000256" key="12">
    <source>
        <dbReference type="ARBA" id="ARBA00022824"/>
    </source>
</evidence>